<dbReference type="Gene3D" id="3.30.565.10">
    <property type="entry name" value="Histidine kinase-like ATPase, C-terminal domain"/>
    <property type="match status" value="1"/>
</dbReference>
<feature type="domain" description="Histidine kinase" evidence="4">
    <location>
        <begin position="233"/>
        <end position="443"/>
    </location>
</feature>
<keyword evidence="6" id="KW-1185">Reference proteome</keyword>
<accession>A0ABS0YLD8</accession>
<sequence>MKNSDFSNISTHVGDPTRLAALRAVALLDTPAEEAFDRLTRLASQFADAPVSLVSLIDSDRQFFKSCRGLPEPWQSRRETPLSHSFCQYNRVANQPLIIEDARVHPFFKDNPAIKDLNVIAYLGIPLATVDGYILGSFCVIDSRARKWTSAQVSVIEDLAASVMTEIQLRTEIRTRISAEKRMQEKHEELCLAHRDLQRESAERLRTAEQLRQMDQMLIQQGRLAAMGEMISNIAHQWRQPLNVLALLAQDLPMTYRLGELDERYLDDKVRRMMEAIAHMSRTIDTFRNFFSPGKDKVRFRVLDAVEKTVSLVDTSLQELNIKIEVFSSADPMIDGYPSEYAQVLLNILINARDVFLARKVEHPSIRIEVGEEDGRSLVMLRDNGGGIPEEISDRIFDPYFSTKGPQGTGIGLYMSKMIIERNMGGSLTAGNADGGAMFRVKV</sequence>
<keyword evidence="3" id="KW-0597">Phosphoprotein</keyword>
<dbReference type="EMBL" id="JAEMHK010000001">
    <property type="protein sequence ID" value="MBJ6798783.1"/>
    <property type="molecule type" value="Genomic_DNA"/>
</dbReference>
<dbReference type="Pfam" id="PF02518">
    <property type="entry name" value="HATPase_c"/>
    <property type="match status" value="1"/>
</dbReference>
<dbReference type="Gene3D" id="1.10.287.130">
    <property type="match status" value="1"/>
</dbReference>
<dbReference type="EC" id="2.7.13.3" evidence="2"/>
<dbReference type="Pfam" id="PF01590">
    <property type="entry name" value="GAF"/>
    <property type="match status" value="1"/>
</dbReference>
<dbReference type="InterPro" id="IPR004358">
    <property type="entry name" value="Sig_transdc_His_kin-like_C"/>
</dbReference>
<comment type="caution">
    <text evidence="5">The sequence shown here is derived from an EMBL/GenBank/DDBJ whole genome shotgun (WGS) entry which is preliminary data.</text>
</comment>
<dbReference type="InterPro" id="IPR036890">
    <property type="entry name" value="HATPase_C_sf"/>
</dbReference>
<organism evidence="5 6">
    <name type="scientific">Geomonas propionica</name>
    <dbReference type="NCBI Taxonomy" id="2798582"/>
    <lineage>
        <taxon>Bacteria</taxon>
        <taxon>Pseudomonadati</taxon>
        <taxon>Thermodesulfobacteriota</taxon>
        <taxon>Desulfuromonadia</taxon>
        <taxon>Geobacterales</taxon>
        <taxon>Geobacteraceae</taxon>
        <taxon>Geomonas</taxon>
    </lineage>
</organism>
<gene>
    <name evidence="5" type="ORF">JFN90_01390</name>
</gene>
<dbReference type="SUPFAM" id="SSF55781">
    <property type="entry name" value="GAF domain-like"/>
    <property type="match status" value="1"/>
</dbReference>
<dbReference type="PROSITE" id="PS50109">
    <property type="entry name" value="HIS_KIN"/>
    <property type="match status" value="1"/>
</dbReference>
<dbReference type="InterPro" id="IPR036097">
    <property type="entry name" value="HisK_dim/P_sf"/>
</dbReference>
<dbReference type="PANTHER" id="PTHR43102:SF2">
    <property type="entry name" value="GAF DOMAIN-CONTAINING PROTEIN"/>
    <property type="match status" value="1"/>
</dbReference>
<dbReference type="PRINTS" id="PR00344">
    <property type="entry name" value="BCTRLSENSOR"/>
</dbReference>
<dbReference type="SMART" id="SM00387">
    <property type="entry name" value="HATPase_c"/>
    <property type="match status" value="1"/>
</dbReference>
<evidence type="ECO:0000313" key="5">
    <source>
        <dbReference type="EMBL" id="MBJ6798783.1"/>
    </source>
</evidence>
<dbReference type="SUPFAM" id="SSF47384">
    <property type="entry name" value="Homodimeric domain of signal transducing histidine kinase"/>
    <property type="match status" value="1"/>
</dbReference>
<dbReference type="Proteomes" id="UP000641025">
    <property type="component" value="Unassembled WGS sequence"/>
</dbReference>
<dbReference type="InterPro" id="IPR005467">
    <property type="entry name" value="His_kinase_dom"/>
</dbReference>
<dbReference type="InterPro" id="IPR003594">
    <property type="entry name" value="HATPase_dom"/>
</dbReference>
<evidence type="ECO:0000256" key="1">
    <source>
        <dbReference type="ARBA" id="ARBA00000085"/>
    </source>
</evidence>
<dbReference type="Gene3D" id="3.30.450.40">
    <property type="match status" value="1"/>
</dbReference>
<dbReference type="CDD" id="cd00082">
    <property type="entry name" value="HisKA"/>
    <property type="match status" value="1"/>
</dbReference>
<evidence type="ECO:0000313" key="6">
    <source>
        <dbReference type="Proteomes" id="UP000641025"/>
    </source>
</evidence>
<name>A0ABS0YLD8_9BACT</name>
<comment type="catalytic activity">
    <reaction evidence="1">
        <text>ATP + protein L-histidine = ADP + protein N-phospho-L-histidine.</text>
        <dbReference type="EC" id="2.7.13.3"/>
    </reaction>
</comment>
<dbReference type="InterPro" id="IPR003018">
    <property type="entry name" value="GAF"/>
</dbReference>
<evidence type="ECO:0000256" key="2">
    <source>
        <dbReference type="ARBA" id="ARBA00012438"/>
    </source>
</evidence>
<protein>
    <recommendedName>
        <fullName evidence="2">histidine kinase</fullName>
        <ecNumber evidence="2">2.7.13.3</ecNumber>
    </recommendedName>
</protein>
<reference evidence="5 6" key="1">
    <citation type="submission" date="2020-12" db="EMBL/GenBank/DDBJ databases">
        <title>Geomonas sp. Red259, isolated from paddy soil.</title>
        <authorList>
            <person name="Xu Z."/>
            <person name="Zhang Z."/>
            <person name="Masuda Y."/>
            <person name="Itoh H."/>
            <person name="Senoo K."/>
        </authorList>
    </citation>
    <scope>NUCLEOTIDE SEQUENCE [LARGE SCALE GENOMIC DNA]</scope>
    <source>
        <strain evidence="5 6">Red259</strain>
    </source>
</reference>
<dbReference type="SMART" id="SM00065">
    <property type="entry name" value="GAF"/>
    <property type="match status" value="1"/>
</dbReference>
<evidence type="ECO:0000256" key="3">
    <source>
        <dbReference type="ARBA" id="ARBA00022553"/>
    </source>
</evidence>
<evidence type="ECO:0000259" key="4">
    <source>
        <dbReference type="PROSITE" id="PS50109"/>
    </source>
</evidence>
<dbReference type="InterPro" id="IPR029016">
    <property type="entry name" value="GAF-like_dom_sf"/>
</dbReference>
<dbReference type="PANTHER" id="PTHR43102">
    <property type="entry name" value="SLR1143 PROTEIN"/>
    <property type="match status" value="1"/>
</dbReference>
<dbReference type="SUPFAM" id="SSF55874">
    <property type="entry name" value="ATPase domain of HSP90 chaperone/DNA topoisomerase II/histidine kinase"/>
    <property type="match status" value="1"/>
</dbReference>
<dbReference type="InterPro" id="IPR003661">
    <property type="entry name" value="HisK_dim/P_dom"/>
</dbReference>
<proteinExistence type="predicted"/>
<dbReference type="RefSeq" id="WP_199393310.1">
    <property type="nucleotide sequence ID" value="NZ_JAEMHK010000001.1"/>
</dbReference>